<protein>
    <submittedName>
        <fullName evidence="1">Uncharacterized protein</fullName>
    </submittedName>
</protein>
<dbReference type="Proteomes" id="UP001283361">
    <property type="component" value="Unassembled WGS sequence"/>
</dbReference>
<feature type="non-terminal residue" evidence="1">
    <location>
        <position position="1"/>
    </location>
</feature>
<keyword evidence="2" id="KW-1185">Reference proteome</keyword>
<dbReference type="AlphaFoldDB" id="A0AAE1B6R6"/>
<dbReference type="EMBL" id="JAWDGP010000435">
    <property type="protein sequence ID" value="KAK3800585.1"/>
    <property type="molecule type" value="Genomic_DNA"/>
</dbReference>
<accession>A0AAE1B6R6</accession>
<reference evidence="1" key="1">
    <citation type="journal article" date="2023" name="G3 (Bethesda)">
        <title>A reference genome for the long-term kleptoplast-retaining sea slug Elysia crispata morphotype clarki.</title>
        <authorList>
            <person name="Eastman K.E."/>
            <person name="Pendleton A.L."/>
            <person name="Shaikh M.A."/>
            <person name="Suttiyut T."/>
            <person name="Ogas R."/>
            <person name="Tomko P."/>
            <person name="Gavelis G."/>
            <person name="Widhalm J.R."/>
            <person name="Wisecaver J.H."/>
        </authorList>
    </citation>
    <scope>NUCLEOTIDE SEQUENCE</scope>
    <source>
        <strain evidence="1">ECLA1</strain>
    </source>
</reference>
<sequence length="96" mass="10805">DPSEDHNIIEDLSVLLPAPNDPQFQPALEAPQVSPCNCKRNNGQPCHTFFDDVEVSTCRLQYIGITRQELDLVLLAKIESCVHMSAETVRQKKSRD</sequence>
<comment type="caution">
    <text evidence="1">The sequence shown here is derived from an EMBL/GenBank/DDBJ whole genome shotgun (WGS) entry which is preliminary data.</text>
</comment>
<organism evidence="1 2">
    <name type="scientific">Elysia crispata</name>
    <name type="common">lettuce slug</name>
    <dbReference type="NCBI Taxonomy" id="231223"/>
    <lineage>
        <taxon>Eukaryota</taxon>
        <taxon>Metazoa</taxon>
        <taxon>Spiralia</taxon>
        <taxon>Lophotrochozoa</taxon>
        <taxon>Mollusca</taxon>
        <taxon>Gastropoda</taxon>
        <taxon>Heterobranchia</taxon>
        <taxon>Euthyneura</taxon>
        <taxon>Panpulmonata</taxon>
        <taxon>Sacoglossa</taxon>
        <taxon>Placobranchoidea</taxon>
        <taxon>Plakobranchidae</taxon>
        <taxon>Elysia</taxon>
    </lineage>
</organism>
<proteinExistence type="predicted"/>
<name>A0AAE1B6R6_9GAST</name>
<gene>
    <name evidence="1" type="ORF">RRG08_010784</name>
</gene>
<evidence type="ECO:0000313" key="2">
    <source>
        <dbReference type="Proteomes" id="UP001283361"/>
    </source>
</evidence>
<evidence type="ECO:0000313" key="1">
    <source>
        <dbReference type="EMBL" id="KAK3800585.1"/>
    </source>
</evidence>